<dbReference type="PANTHER" id="PTHR15590:SF0">
    <property type="entry name" value="CX9C MOTIF-CONTAINING PROTEIN 4"/>
    <property type="match status" value="1"/>
</dbReference>
<dbReference type="Pfam" id="PF08991">
    <property type="entry name" value="CMC4"/>
    <property type="match status" value="1"/>
</dbReference>
<proteinExistence type="inferred from homology"/>
<dbReference type="GO" id="GO:0005758">
    <property type="term" value="C:mitochondrial intermembrane space"/>
    <property type="evidence" value="ECO:0007669"/>
    <property type="project" value="TreeGrafter"/>
</dbReference>
<feature type="disulfide bond" evidence="5">
    <location>
        <begin position="16"/>
        <end position="27"/>
    </location>
</feature>
<feature type="region of interest" description="Disordered" evidence="6">
    <location>
        <begin position="50"/>
        <end position="78"/>
    </location>
</feature>
<organism evidence="7 8">
    <name type="scientific">Plectus sambesii</name>
    <dbReference type="NCBI Taxonomy" id="2011161"/>
    <lineage>
        <taxon>Eukaryota</taxon>
        <taxon>Metazoa</taxon>
        <taxon>Ecdysozoa</taxon>
        <taxon>Nematoda</taxon>
        <taxon>Chromadorea</taxon>
        <taxon>Plectida</taxon>
        <taxon>Plectina</taxon>
        <taxon>Plectoidea</taxon>
        <taxon>Plectidae</taxon>
        <taxon>Plectus</taxon>
    </lineage>
</organism>
<evidence type="ECO:0000313" key="7">
    <source>
        <dbReference type="Proteomes" id="UP000887566"/>
    </source>
</evidence>
<dbReference type="Proteomes" id="UP000887566">
    <property type="component" value="Unplaced"/>
</dbReference>
<dbReference type="Gene3D" id="1.10.287.1130">
    <property type="entry name" value="CytochromE C oxidase copper chaperone"/>
    <property type="match status" value="1"/>
</dbReference>
<evidence type="ECO:0000256" key="6">
    <source>
        <dbReference type="SAM" id="MobiDB-lite"/>
    </source>
</evidence>
<evidence type="ECO:0000256" key="5">
    <source>
        <dbReference type="PIRSR" id="PIRSR627179-50"/>
    </source>
</evidence>
<reference evidence="8" key="1">
    <citation type="submission" date="2022-11" db="UniProtKB">
        <authorList>
            <consortium name="WormBaseParasite"/>
        </authorList>
    </citation>
    <scope>IDENTIFICATION</scope>
</reference>
<keyword evidence="4 5" id="KW-1015">Disulfide bond</keyword>
<dbReference type="PANTHER" id="PTHR15590">
    <property type="entry name" value="CX9C MOTIF-CONTAINING PROTEIN 4"/>
    <property type="match status" value="1"/>
</dbReference>
<evidence type="ECO:0000256" key="2">
    <source>
        <dbReference type="ARBA" id="ARBA00009858"/>
    </source>
</evidence>
<keyword evidence="3" id="KW-0496">Mitochondrion</keyword>
<dbReference type="SUPFAM" id="SSF47072">
    <property type="entry name" value="Cysteine alpha-hairpin motif"/>
    <property type="match status" value="1"/>
</dbReference>
<sequence>MPADPCMKFACQLQDCLQKKRYQESECADVKEKLLDCCRAHLDESRVCDGFRGHLGRGQERNSESCDDSKSSSKQRKQ</sequence>
<evidence type="ECO:0000256" key="1">
    <source>
        <dbReference type="ARBA" id="ARBA00004173"/>
    </source>
</evidence>
<dbReference type="WBParaSite" id="PSAMB.scaffold15277size1626.g36447.t1">
    <property type="protein sequence ID" value="PSAMB.scaffold15277size1626.g36447.t1"/>
    <property type="gene ID" value="PSAMB.scaffold15277size1626.g36447"/>
</dbReference>
<dbReference type="PROSITE" id="PS51808">
    <property type="entry name" value="CHCH"/>
    <property type="match status" value="1"/>
</dbReference>
<accession>A0A914V523</accession>
<evidence type="ECO:0000256" key="3">
    <source>
        <dbReference type="ARBA" id="ARBA00023128"/>
    </source>
</evidence>
<feature type="disulfide bond" evidence="5">
    <location>
        <begin position="38"/>
        <end position="48"/>
    </location>
</feature>
<feature type="disulfide bond" evidence="5">
    <location>
        <begin position="6"/>
        <end position="37"/>
    </location>
</feature>
<feature type="compositionally biased region" description="Basic and acidic residues" evidence="6">
    <location>
        <begin position="50"/>
        <end position="71"/>
    </location>
</feature>
<dbReference type="AlphaFoldDB" id="A0A914V523"/>
<dbReference type="InterPro" id="IPR009069">
    <property type="entry name" value="Cys_alpha_HP_mot_SF"/>
</dbReference>
<evidence type="ECO:0000256" key="4">
    <source>
        <dbReference type="ARBA" id="ARBA00023157"/>
    </source>
</evidence>
<comment type="similarity">
    <text evidence="2">Belongs to the CMC4 family.</text>
</comment>
<dbReference type="InterPro" id="IPR027179">
    <property type="entry name" value="CMC4"/>
</dbReference>
<evidence type="ECO:0000313" key="8">
    <source>
        <dbReference type="WBParaSite" id="PSAMB.scaffold15277size1626.g36447.t1"/>
    </source>
</evidence>
<protein>
    <submittedName>
        <fullName evidence="8">Cx9C motif-containing protein 4</fullName>
    </submittedName>
</protein>
<comment type="subcellular location">
    <subcellularLocation>
        <location evidence="1">Mitochondrion</location>
    </subcellularLocation>
</comment>
<keyword evidence="7" id="KW-1185">Reference proteome</keyword>
<name>A0A914V523_9BILA</name>